<feature type="region of interest" description="Disordered" evidence="4">
    <location>
        <begin position="375"/>
        <end position="408"/>
    </location>
</feature>
<dbReference type="InterPro" id="IPR019775">
    <property type="entry name" value="WD40_repeat_CS"/>
</dbReference>
<evidence type="ECO:0000256" key="1">
    <source>
        <dbReference type="ARBA" id="ARBA00022574"/>
    </source>
</evidence>
<evidence type="ECO:0000313" key="5">
    <source>
        <dbReference type="EMBL" id="KAK9069010.1"/>
    </source>
</evidence>
<dbReference type="Gene3D" id="2.130.10.10">
    <property type="entry name" value="YVTN repeat-like/Quinoprotein amine dehydrogenase"/>
    <property type="match status" value="2"/>
</dbReference>
<dbReference type="PANTHER" id="PTHR22874">
    <property type="entry name" value="ACTIVATING MOLECULE IN BECN1-REGULATED AUTOPHAGY PROTEIN 1"/>
    <property type="match status" value="1"/>
</dbReference>
<feature type="repeat" description="WD" evidence="3">
    <location>
        <begin position="148"/>
        <end position="190"/>
    </location>
</feature>
<dbReference type="InterPro" id="IPR001680">
    <property type="entry name" value="WD40_rpt"/>
</dbReference>
<dbReference type="InterPro" id="IPR011047">
    <property type="entry name" value="Quinoprotein_ADH-like_sf"/>
</dbReference>
<dbReference type="GO" id="GO:0000423">
    <property type="term" value="P:mitophagy"/>
    <property type="evidence" value="ECO:0007669"/>
    <property type="project" value="TreeGrafter"/>
</dbReference>
<accession>A0AAP0D5G7</accession>
<dbReference type="GO" id="GO:0080008">
    <property type="term" value="C:Cul4-RING E3 ubiquitin ligase complex"/>
    <property type="evidence" value="ECO:0007669"/>
    <property type="project" value="TreeGrafter"/>
</dbReference>
<protein>
    <recommendedName>
        <fullName evidence="7">Transducin family protein / WD-40 repeat family protein</fullName>
    </recommendedName>
</protein>
<dbReference type="InterPro" id="IPR015943">
    <property type="entry name" value="WD40/YVTN_repeat-like_dom_sf"/>
</dbReference>
<sequence>MEKKGILCFQYEHHNNSPPPPHPPTHPPPPKKKNLDTSVLHMLARREIAPRTGKWFPKKRWGEVSSHKHRSCVRPESERVRNSRTELLSWVEAESLRCLSAKYCPLVPSPRSTIAAAFSADGKTLASTHGDHTVKIIDCQTGKCEKVLSGHRRTPWVVRFHPLRPEILASGSLDHEVRLWNANTSECIGSRDFYRPIASIAFHAEGELLAVAAGHKLYLWHYNNNGEATSPSIVLRTRRSLRAVHFHPHSAPFLLTAEVNDLDSSDSPMAPATSLGYLHYRPPAVYMGNMHSIDRLSLAAELPLMPVPLLCPPYPNNDSRPQLQIGSRPVDSVNGQLETPDRLQVLANATELYEQMMASAVPLSTTPDNTVVDNLSNPTDVNGVTNMDTSGADGIPEPMPSTMRGPTDETRQTLFTDRVCWELPFMQGWLVGQSQAGTSLTTLPPELAEGSLAMPYGSSNGASTSTSQYRQNSMVNETNGGNDSFPIISRIQSQLSASLTATAAAELPCTVKLRIWPHDFKNPCATLKSERCRLVIPHAVLCSEMGAHFSPCGRYLAACVACVLPQFEADPGLPTHLHQERASTSPTRHPISARQVMYELRIYSLEEATFGLVLISRPIRAAHCLTSIQFSPTSEHILLAYGRRHSSLLKSIVINGETSSSIYTVLEVYRVSDMELVSVLPSAEDEVNVACFHPLAGGGLVYGTKEGKLRILQYDGAHATRSDQVSEAQAVELNKYVTGSGICFRSEMGAHFSPCGRYLAACVACVLPQFEADPGLPTHLHQERASTSPTRHPISARQVMYELRIYSLEEATFGLVLISRPIRAAHCLTSIQFSPTSEHILLAYGRRHSSLLKSIVINGETSSSIYTVLEVYRVSDMELVSVLPSAEDEVNVACFHPLAGGGLVYGTKEGKLRILQYDGAHATRSDQVSEAQAVEVEP</sequence>
<feature type="region of interest" description="Disordered" evidence="4">
    <location>
        <begin position="11"/>
        <end position="35"/>
    </location>
</feature>
<gene>
    <name evidence="5" type="ORF">SSX86_013126</name>
</gene>
<dbReference type="GO" id="GO:0000045">
    <property type="term" value="P:autophagosome assembly"/>
    <property type="evidence" value="ECO:0007669"/>
    <property type="project" value="TreeGrafter"/>
</dbReference>
<dbReference type="Pfam" id="PF00400">
    <property type="entry name" value="WD40"/>
    <property type="match status" value="2"/>
</dbReference>
<feature type="compositionally biased region" description="Pro residues" evidence="4">
    <location>
        <begin position="17"/>
        <end position="28"/>
    </location>
</feature>
<dbReference type="AlphaFoldDB" id="A0AAP0D5G7"/>
<feature type="compositionally biased region" description="Polar residues" evidence="4">
    <location>
        <begin position="375"/>
        <end position="389"/>
    </location>
</feature>
<dbReference type="InterPro" id="IPR052596">
    <property type="entry name" value="AMBRA1_autophagy"/>
</dbReference>
<dbReference type="Proteomes" id="UP001408789">
    <property type="component" value="Unassembled WGS sequence"/>
</dbReference>
<proteinExistence type="predicted"/>
<dbReference type="FunFam" id="2.130.10.10:FF:000476">
    <property type="entry name" value="Activating molecule in BECN1-regulated autophagy protein"/>
    <property type="match status" value="1"/>
</dbReference>
<evidence type="ECO:0000256" key="2">
    <source>
        <dbReference type="ARBA" id="ARBA00022737"/>
    </source>
</evidence>
<evidence type="ECO:0000313" key="6">
    <source>
        <dbReference type="Proteomes" id="UP001408789"/>
    </source>
</evidence>
<dbReference type="PANTHER" id="PTHR22874:SF15">
    <property type="entry name" value="TRANSCRIPTION FACTOR WD40-LIKE FAMILY"/>
    <property type="match status" value="1"/>
</dbReference>
<dbReference type="SUPFAM" id="SSF50998">
    <property type="entry name" value="Quinoprotein alcohol dehydrogenase-like"/>
    <property type="match status" value="1"/>
</dbReference>
<keyword evidence="6" id="KW-1185">Reference proteome</keyword>
<dbReference type="PROSITE" id="PS50082">
    <property type="entry name" value="WD_REPEATS_2"/>
    <property type="match status" value="1"/>
</dbReference>
<dbReference type="PROSITE" id="PS50294">
    <property type="entry name" value="WD_REPEATS_REGION"/>
    <property type="match status" value="1"/>
</dbReference>
<keyword evidence="2" id="KW-0677">Repeat</keyword>
<organism evidence="5 6">
    <name type="scientific">Deinandra increscens subsp. villosa</name>
    <dbReference type="NCBI Taxonomy" id="3103831"/>
    <lineage>
        <taxon>Eukaryota</taxon>
        <taxon>Viridiplantae</taxon>
        <taxon>Streptophyta</taxon>
        <taxon>Embryophyta</taxon>
        <taxon>Tracheophyta</taxon>
        <taxon>Spermatophyta</taxon>
        <taxon>Magnoliopsida</taxon>
        <taxon>eudicotyledons</taxon>
        <taxon>Gunneridae</taxon>
        <taxon>Pentapetalae</taxon>
        <taxon>asterids</taxon>
        <taxon>campanulids</taxon>
        <taxon>Asterales</taxon>
        <taxon>Asteraceae</taxon>
        <taxon>Asteroideae</taxon>
        <taxon>Heliantheae alliance</taxon>
        <taxon>Madieae</taxon>
        <taxon>Madiinae</taxon>
        <taxon>Deinandra</taxon>
    </lineage>
</organism>
<dbReference type="SMART" id="SM00320">
    <property type="entry name" value="WD40"/>
    <property type="match status" value="5"/>
</dbReference>
<evidence type="ECO:0000256" key="3">
    <source>
        <dbReference type="PROSITE-ProRule" id="PRU00221"/>
    </source>
</evidence>
<evidence type="ECO:0000256" key="4">
    <source>
        <dbReference type="SAM" id="MobiDB-lite"/>
    </source>
</evidence>
<comment type="caution">
    <text evidence="5">The sequence shown here is derived from an EMBL/GenBank/DDBJ whole genome shotgun (WGS) entry which is preliminary data.</text>
</comment>
<keyword evidence="1 3" id="KW-0853">WD repeat</keyword>
<reference evidence="5 6" key="1">
    <citation type="submission" date="2024-04" db="EMBL/GenBank/DDBJ databases">
        <title>The reference genome of an endangered Asteraceae, Deinandra increscens subsp. villosa, native to the Central Coast of California.</title>
        <authorList>
            <person name="Guilliams M."/>
            <person name="Hasenstab-Lehman K."/>
            <person name="Meyer R."/>
            <person name="Mcevoy S."/>
        </authorList>
    </citation>
    <scope>NUCLEOTIDE SEQUENCE [LARGE SCALE GENOMIC DNA]</scope>
    <source>
        <tissue evidence="5">Leaf</tissue>
    </source>
</reference>
<evidence type="ECO:0008006" key="7">
    <source>
        <dbReference type="Google" id="ProtNLM"/>
    </source>
</evidence>
<dbReference type="PROSITE" id="PS00678">
    <property type="entry name" value="WD_REPEATS_1"/>
    <property type="match status" value="1"/>
</dbReference>
<name>A0AAP0D5G7_9ASTR</name>
<dbReference type="GO" id="GO:1990756">
    <property type="term" value="F:ubiquitin-like ligase-substrate adaptor activity"/>
    <property type="evidence" value="ECO:0007669"/>
    <property type="project" value="TreeGrafter"/>
</dbReference>
<dbReference type="EMBL" id="JBCNJP010000014">
    <property type="protein sequence ID" value="KAK9069010.1"/>
    <property type="molecule type" value="Genomic_DNA"/>
</dbReference>